<name>A0ABW6ZD47_9HYPH</name>
<evidence type="ECO:0008006" key="3">
    <source>
        <dbReference type="Google" id="ProtNLM"/>
    </source>
</evidence>
<sequence length="150" mass="15775">MDPASATMMALTGASAGFKAYGESQAQSYQAAVAERDAMVAKTQAAQTDTALREELNRTLARIGTIRASANVGLDSPTTQAIMDEQQRVSDRERRTRVENLNIQANAKRDEAAFRRSAANMALVGGGLDAVTGMAKIGFGSMKSPGSTSS</sequence>
<proteinExistence type="predicted"/>
<protein>
    <recommendedName>
        <fullName evidence="3">Internal virion protein</fullName>
    </recommendedName>
</protein>
<reference evidence="1 2" key="1">
    <citation type="submission" date="2024-02" db="EMBL/GenBank/DDBJ databases">
        <title>Expansion and revision of Xanthobacter and proposal of Roseixanthobacter gen. nov.</title>
        <authorList>
            <person name="Soltysiak M.P.M."/>
            <person name="Jalihal A."/>
            <person name="Ory A."/>
            <person name="Chrisophersen C."/>
            <person name="Lee A.D."/>
            <person name="Boulton J."/>
            <person name="Springer M."/>
        </authorList>
    </citation>
    <scope>NUCLEOTIDE SEQUENCE [LARGE SCALE GENOMIC DNA]</scope>
    <source>
        <strain evidence="1 2">CB5</strain>
    </source>
</reference>
<organism evidence="1 2">
    <name type="scientific">Xanthobacter aminoxidans</name>
    <dbReference type="NCBI Taxonomy" id="186280"/>
    <lineage>
        <taxon>Bacteria</taxon>
        <taxon>Pseudomonadati</taxon>
        <taxon>Pseudomonadota</taxon>
        <taxon>Alphaproteobacteria</taxon>
        <taxon>Hyphomicrobiales</taxon>
        <taxon>Xanthobacteraceae</taxon>
        <taxon>Xanthobacter</taxon>
    </lineage>
</organism>
<dbReference type="Proteomes" id="UP001604043">
    <property type="component" value="Unassembled WGS sequence"/>
</dbReference>
<keyword evidence="2" id="KW-1185">Reference proteome</keyword>
<comment type="caution">
    <text evidence="1">The sequence shown here is derived from an EMBL/GenBank/DDBJ whole genome shotgun (WGS) entry which is preliminary data.</text>
</comment>
<dbReference type="RefSeq" id="WP_394005858.1">
    <property type="nucleotide sequence ID" value="NZ_JBAFUR010000001.1"/>
</dbReference>
<dbReference type="EMBL" id="JBAFUR010000001">
    <property type="protein sequence ID" value="MFG1251703.1"/>
    <property type="molecule type" value="Genomic_DNA"/>
</dbReference>
<evidence type="ECO:0000313" key="2">
    <source>
        <dbReference type="Proteomes" id="UP001604043"/>
    </source>
</evidence>
<evidence type="ECO:0000313" key="1">
    <source>
        <dbReference type="EMBL" id="MFG1251703.1"/>
    </source>
</evidence>
<accession>A0ABW6ZD47</accession>
<gene>
    <name evidence="1" type="ORF">V5F30_05785</name>
</gene>